<protein>
    <submittedName>
        <fullName evidence="2">Uncharacterized protein</fullName>
    </submittedName>
</protein>
<evidence type="ECO:0000313" key="3">
    <source>
        <dbReference type="Proteomes" id="UP000216024"/>
    </source>
</evidence>
<proteinExistence type="predicted"/>
<feature type="transmembrane region" description="Helical" evidence="1">
    <location>
        <begin position="53"/>
        <end position="71"/>
    </location>
</feature>
<dbReference type="OrthoDB" id="1905571at2"/>
<dbReference type="Proteomes" id="UP000216024">
    <property type="component" value="Unassembled WGS sequence"/>
</dbReference>
<feature type="transmembrane region" description="Helical" evidence="1">
    <location>
        <begin position="110"/>
        <end position="130"/>
    </location>
</feature>
<reference evidence="2 3" key="1">
    <citation type="submission" date="2017-06" db="EMBL/GenBank/DDBJ databases">
        <title>Draft genome sequence of anaerobic fermentative bacterium Anaeromicrobium sediminis DY2726D isolated from West Pacific Ocean sediments.</title>
        <authorList>
            <person name="Zeng X."/>
        </authorList>
    </citation>
    <scope>NUCLEOTIDE SEQUENCE [LARGE SCALE GENOMIC DNA]</scope>
    <source>
        <strain evidence="2 3">DY2726D</strain>
    </source>
</reference>
<feature type="transmembrane region" description="Helical" evidence="1">
    <location>
        <begin position="21"/>
        <end position="41"/>
    </location>
</feature>
<keyword evidence="3" id="KW-1185">Reference proteome</keyword>
<dbReference type="EMBL" id="NIBG01000019">
    <property type="protein sequence ID" value="PAB58116.1"/>
    <property type="molecule type" value="Genomic_DNA"/>
</dbReference>
<evidence type="ECO:0000313" key="2">
    <source>
        <dbReference type="EMBL" id="PAB58116.1"/>
    </source>
</evidence>
<keyword evidence="1" id="KW-0472">Membrane</keyword>
<organism evidence="2 3">
    <name type="scientific">Anaeromicrobium sediminis</name>
    <dbReference type="NCBI Taxonomy" id="1478221"/>
    <lineage>
        <taxon>Bacteria</taxon>
        <taxon>Bacillati</taxon>
        <taxon>Bacillota</taxon>
        <taxon>Clostridia</taxon>
        <taxon>Peptostreptococcales</taxon>
        <taxon>Thermotaleaceae</taxon>
        <taxon>Anaeromicrobium</taxon>
    </lineage>
</organism>
<keyword evidence="1" id="KW-0812">Transmembrane</keyword>
<dbReference type="RefSeq" id="WP_095134869.1">
    <property type="nucleotide sequence ID" value="NZ_NIBG01000019.1"/>
</dbReference>
<accession>A0A267MEZ4</accession>
<keyword evidence="1" id="KW-1133">Transmembrane helix</keyword>
<sequence length="390" mass="45141">MSGNESYEKYNKPPIWSSKDIFLMGIIFSFITGGIMNIISYKRLGYVHKAKKRLSFLVLVIVGIFILSMVVNNNSTLMGINVATTVIYQNDQKKLFENHIKQSGKKASTLIPILVSTSCMFIIFGGLYWGENLMDESDSSYVYENYPELYEAIKKNDKFKGEFTLDFTQSFKGSYGKDRHYYAYNIKAQGVLDGESLRVISSYDNISKGYFRRFWKLGGNWQKRVAHNLYEDVPYKEVYVNDQRILKREGKDKPWTSTSLTNDNIDKSHIYDYNSFKGYRVFSLDKLIRASNEDVSSLESFKIEKVYSNGSKGTKYHIKFYTKGASMFLNPINDRVNNFQNTKGAQCDLFLYFNSEDKLVGESVVFSFNDYTCSVFYDIYYSHIGESFTI</sequence>
<name>A0A267MEZ4_9FIRM</name>
<gene>
    <name evidence="2" type="ORF">CCE28_16710</name>
</gene>
<evidence type="ECO:0000256" key="1">
    <source>
        <dbReference type="SAM" id="Phobius"/>
    </source>
</evidence>
<dbReference type="AlphaFoldDB" id="A0A267MEZ4"/>
<comment type="caution">
    <text evidence="2">The sequence shown here is derived from an EMBL/GenBank/DDBJ whole genome shotgun (WGS) entry which is preliminary data.</text>
</comment>